<dbReference type="EMBL" id="JARBHB010000001">
    <property type="protein sequence ID" value="KAJ8895129.1"/>
    <property type="molecule type" value="Genomic_DNA"/>
</dbReference>
<protein>
    <submittedName>
        <fullName evidence="1">Uncharacterized protein</fullName>
    </submittedName>
</protein>
<evidence type="ECO:0000313" key="2">
    <source>
        <dbReference type="Proteomes" id="UP001159363"/>
    </source>
</evidence>
<reference evidence="1 2" key="1">
    <citation type="submission" date="2023-02" db="EMBL/GenBank/DDBJ databases">
        <title>LHISI_Scaffold_Assembly.</title>
        <authorList>
            <person name="Stuart O.P."/>
            <person name="Cleave R."/>
            <person name="Magrath M.J.L."/>
            <person name="Mikheyev A.S."/>
        </authorList>
    </citation>
    <scope>NUCLEOTIDE SEQUENCE [LARGE SCALE GENOMIC DNA]</scope>
    <source>
        <strain evidence="1">Daus_M_001</strain>
        <tissue evidence="1">Leg muscle</tissue>
    </source>
</reference>
<sequence>MVMCGNGKVCNSFRFQNLTNRCKRKHSFWRRINLIKLNEREMIRTLREFMKSPDVMPEKLLHLFNTLHIIPVSSSEREKGFFPNEHHCNTRQGCSFDRDNKKYNDYKDCSAPSNQLRTFKVCEEMAASRTSLCRRHQQQIKNE</sequence>
<organism evidence="1 2">
    <name type="scientific">Dryococelus australis</name>
    <dbReference type="NCBI Taxonomy" id="614101"/>
    <lineage>
        <taxon>Eukaryota</taxon>
        <taxon>Metazoa</taxon>
        <taxon>Ecdysozoa</taxon>
        <taxon>Arthropoda</taxon>
        <taxon>Hexapoda</taxon>
        <taxon>Insecta</taxon>
        <taxon>Pterygota</taxon>
        <taxon>Neoptera</taxon>
        <taxon>Polyneoptera</taxon>
        <taxon>Phasmatodea</taxon>
        <taxon>Verophasmatodea</taxon>
        <taxon>Anareolatae</taxon>
        <taxon>Phasmatidae</taxon>
        <taxon>Eurycanthinae</taxon>
        <taxon>Dryococelus</taxon>
    </lineage>
</organism>
<proteinExistence type="predicted"/>
<accession>A0ABQ9IEM6</accession>
<keyword evidence="2" id="KW-1185">Reference proteome</keyword>
<name>A0ABQ9IEM6_9NEOP</name>
<evidence type="ECO:0000313" key="1">
    <source>
        <dbReference type="EMBL" id="KAJ8895129.1"/>
    </source>
</evidence>
<feature type="non-terminal residue" evidence="1">
    <location>
        <position position="143"/>
    </location>
</feature>
<gene>
    <name evidence="1" type="ORF">PR048_000454</name>
</gene>
<comment type="caution">
    <text evidence="1">The sequence shown here is derived from an EMBL/GenBank/DDBJ whole genome shotgun (WGS) entry which is preliminary data.</text>
</comment>
<dbReference type="Proteomes" id="UP001159363">
    <property type="component" value="Chromosome 1"/>
</dbReference>